<name>A0ABT0GE92_9GAMM</name>
<sequence length="326" mass="35435">MLILAVSDGRAGNRRQATALAGAVAALLGARCEHHALSPRPPWRTLAPRWLPYAALGFDRDWLARLDDQRPALVIGCGRQAALATRIARHRLGVATRCVQILDPRLGRNAWDLLVLPEHDDFRDEFTVTCRGSLHGIDADWLAAARARHPGIGALPGPRHVLLLGGPTEDCPWTVEDALGWVRTLRDWRQRRGGSALLIAAPRTPAERVSALRAACSDLDLSWFDPTDGENPYAGALAFADALLVSPDSANLLSEACATEAPVRLPPAPAQQGRLRRLHEALIAARRVAWLDDALPEGPQVPLRETSRVAREVIRALGLRQASVEA</sequence>
<keyword evidence="2" id="KW-1185">Reference proteome</keyword>
<organism evidence="1 2">
    <name type="scientific">Pseudomarimonas salicorniae</name>
    <dbReference type="NCBI Taxonomy" id="2933270"/>
    <lineage>
        <taxon>Bacteria</taxon>
        <taxon>Pseudomonadati</taxon>
        <taxon>Pseudomonadota</taxon>
        <taxon>Gammaproteobacteria</taxon>
        <taxon>Lysobacterales</taxon>
        <taxon>Lysobacteraceae</taxon>
        <taxon>Pseudomarimonas</taxon>
    </lineage>
</organism>
<proteinExistence type="predicted"/>
<dbReference type="PANTHER" id="PTHR33986">
    <property type="entry name" value="OS02G0535700 PROTEIN"/>
    <property type="match status" value="1"/>
</dbReference>
<comment type="caution">
    <text evidence="1">The sequence shown here is derived from an EMBL/GenBank/DDBJ whole genome shotgun (WGS) entry which is preliminary data.</text>
</comment>
<dbReference type="RefSeq" id="WP_248205455.1">
    <property type="nucleotide sequence ID" value="NZ_JALNMH010000002.1"/>
</dbReference>
<gene>
    <name evidence="1" type="ORF">M0G41_04255</name>
</gene>
<protein>
    <submittedName>
        <fullName evidence="1">Mitochondrial fission ELM1 family protein</fullName>
    </submittedName>
</protein>
<accession>A0ABT0GE92</accession>
<dbReference type="Pfam" id="PF06258">
    <property type="entry name" value="Mito_fiss_Elm1"/>
    <property type="match status" value="1"/>
</dbReference>
<evidence type="ECO:0000313" key="2">
    <source>
        <dbReference type="Proteomes" id="UP001431449"/>
    </source>
</evidence>
<dbReference type="Proteomes" id="UP001431449">
    <property type="component" value="Unassembled WGS sequence"/>
</dbReference>
<dbReference type="InterPro" id="IPR009367">
    <property type="entry name" value="Elm1-like"/>
</dbReference>
<reference evidence="1" key="1">
    <citation type="submission" date="2022-04" db="EMBL/GenBank/DDBJ databases">
        <title>Lysobacter sp. CAU 1642 isolated from sea sand.</title>
        <authorList>
            <person name="Kim W."/>
        </authorList>
    </citation>
    <scope>NUCLEOTIDE SEQUENCE</scope>
    <source>
        <strain evidence="1">CAU 1642</strain>
    </source>
</reference>
<dbReference type="PANTHER" id="PTHR33986:SF15">
    <property type="entry name" value="MITOCHONDRIAL FISSION PROTEIN ELM1"/>
    <property type="match status" value="1"/>
</dbReference>
<evidence type="ECO:0000313" key="1">
    <source>
        <dbReference type="EMBL" id="MCK7592879.1"/>
    </source>
</evidence>
<dbReference type="EMBL" id="JALNMH010000002">
    <property type="protein sequence ID" value="MCK7592879.1"/>
    <property type="molecule type" value="Genomic_DNA"/>
</dbReference>